<feature type="compositionally biased region" description="Basic and acidic residues" evidence="6">
    <location>
        <begin position="1333"/>
        <end position="1367"/>
    </location>
</feature>
<feature type="compositionally biased region" description="Polar residues" evidence="6">
    <location>
        <begin position="681"/>
        <end position="709"/>
    </location>
</feature>
<dbReference type="PROSITE" id="PS50942">
    <property type="entry name" value="ENTH"/>
    <property type="match status" value="1"/>
</dbReference>
<dbReference type="SUPFAM" id="SSF52833">
    <property type="entry name" value="Thioredoxin-like"/>
    <property type="match status" value="1"/>
</dbReference>
<evidence type="ECO:0000256" key="3">
    <source>
        <dbReference type="ARBA" id="ARBA00022786"/>
    </source>
</evidence>
<feature type="compositionally biased region" description="Basic and acidic residues" evidence="6">
    <location>
        <begin position="186"/>
        <end position="197"/>
    </location>
</feature>
<feature type="domain" description="ENTH" evidence="8">
    <location>
        <begin position="54"/>
        <end position="186"/>
    </location>
</feature>
<feature type="compositionally biased region" description="Low complexity" evidence="6">
    <location>
        <begin position="380"/>
        <end position="406"/>
    </location>
</feature>
<dbReference type="CDD" id="cd03571">
    <property type="entry name" value="ENTH"/>
    <property type="match status" value="1"/>
</dbReference>
<dbReference type="InterPro" id="IPR036249">
    <property type="entry name" value="Thioredoxin-like_sf"/>
</dbReference>
<dbReference type="PANTHER" id="PTHR47770">
    <property type="entry name" value="PLANT UBX DOMAIN-CONTAINING PROTEIN 11"/>
    <property type="match status" value="1"/>
</dbReference>
<dbReference type="InterPro" id="IPR029071">
    <property type="entry name" value="Ubiquitin-like_domsf"/>
</dbReference>
<dbReference type="CDD" id="cd02958">
    <property type="entry name" value="UAS"/>
    <property type="match status" value="1"/>
</dbReference>
<dbReference type="Gene3D" id="3.40.30.10">
    <property type="entry name" value="Glutaredoxin"/>
    <property type="match status" value="1"/>
</dbReference>
<dbReference type="PROSITE" id="PS50033">
    <property type="entry name" value="UBX"/>
    <property type="match status" value="1"/>
</dbReference>
<keyword evidence="3" id="KW-0833">Ubl conjugation pathway</keyword>
<feature type="compositionally biased region" description="Basic and acidic residues" evidence="6">
    <location>
        <begin position="213"/>
        <end position="272"/>
    </location>
</feature>
<gene>
    <name evidence="9" type="ORF">HID58_063444</name>
</gene>
<dbReference type="Pfam" id="PF01417">
    <property type="entry name" value="ENTH"/>
    <property type="match status" value="1"/>
</dbReference>
<reference evidence="9 10" key="1">
    <citation type="submission" date="2021-05" db="EMBL/GenBank/DDBJ databases">
        <title>Genome Assembly of Synthetic Allotetraploid Brassica napus Reveals Homoeologous Exchanges between Subgenomes.</title>
        <authorList>
            <person name="Davis J.T."/>
        </authorList>
    </citation>
    <scope>NUCLEOTIDE SEQUENCE [LARGE SCALE GENOMIC DNA]</scope>
    <source>
        <strain evidence="10">cv. Da-Ae</strain>
        <tissue evidence="9">Seedling</tissue>
    </source>
</reference>
<dbReference type="InterPro" id="IPR001012">
    <property type="entry name" value="UBX_dom"/>
</dbReference>
<name>A0ABQ8A544_BRANA</name>
<evidence type="ECO:0000256" key="4">
    <source>
        <dbReference type="ARBA" id="ARBA00023034"/>
    </source>
</evidence>
<dbReference type="SMART" id="SM00273">
    <property type="entry name" value="ENTH"/>
    <property type="match status" value="1"/>
</dbReference>
<keyword evidence="5" id="KW-0968">Cytoplasmic vesicle</keyword>
<dbReference type="Gene3D" id="3.10.20.90">
    <property type="entry name" value="Phosphatidylinositol 3-kinase Catalytic Subunit, Chain A, domain 1"/>
    <property type="match status" value="1"/>
</dbReference>
<feature type="compositionally biased region" description="Low complexity" evidence="6">
    <location>
        <begin position="488"/>
        <end position="502"/>
    </location>
</feature>
<protein>
    <submittedName>
        <fullName evidence="9">Uncharacterized protein</fullName>
    </submittedName>
</protein>
<sequence>KKDHDLLLPLLLLKAIRFFVEFAFPQLLIPAGTHTKMKKVFGQTVRDLKREVNKKVLKVPGIEQKVLDATSNEPWGPHGSLLADLAQASINYHEYQLIMGVLWKRLSDTGKNWRHVYKALTVLEYMVGHGSERVIDEIRERAYQISTLSDFQYIDSGGRDQGSNVRKKSQSLVALVNDKERIAEVREKASANRDKYRSSAPGGMYKPSGGYGDKYDYGSRDEERSSYGREREYGYRDNDRNSRDGDRHSRDSEDRYGRDGNREDDYRGRSRSVDNFQTGSRGRSSDRERTFEDDGHSSRGSGARADDNSQDGRGQLQRKFSEQNIGAPPSYEEAVSERSPVYSERDGGETPQVAAPGVASPPPPQTASPGAASPPPPQVAAPGAASPPAGSNTNNNSAAFANESSPQKFEAFDEFDPRGAFSAGPPAYASADGVSAPPAVASTSAPPTSNSVEMDLLGSLADVFSSNALAIVPADSMSVETNGQTNAPSFSTSQPSTQTSDDPFGDSPFKAFTSTDTDSNPQQSFGAPFQATPPAFTSEASHHDTAQSFGFGDSFSAVANPAVQNVQPPSNPQDFPQDQFDTSQSEIDILAGILPPSGPPPSLPQQPGASGPTSQFPPSGNNMYEGYHPQPVSSAPNMPGQTPFGQAGPPASLPQQPGASVATSQFPPSGNNMYEGYHPQPVSSAPNMHGQTPFGQQYNMVPPHSQNMGGATPYHSGGFMHQPGSSSYNPGGVTSHPTSESFLPRPVAATSSSSQTPYTNPSGPAGQFMGHQGHGMPPSHGLQRTQSVPVNMQGNNNFMGDMFGPTSSLTSSSSHQDLTPLTGAIEIVPQPQKKFEPKSSVWADTLSRGLVNFNISGPKTNPLADIGVDFEAINRREKRLEKPTNAPAPTSTINMGKAMGSGTGLGRAGANSMRPPTNPMVASGMPMGGVMNVGGYGGMNQNQPMGMGMGPGMNMNQNQPMGIGMGPGMNMGGGYGQGYQMQPQHQGMVPGQNMPGNNNNNNYNPMMGQGGYNPQQSYGVSLKSNRSFPPTSFAASSINCLRFTPLMILRFKDRFDQSKGYNQSSEVKWHNVTSILTNGHPRKYKTKTLNDVNLTVTFTRRAEWRLLRSFSFKSDKLLLGLIRSKMEALTFKGSVMEAISEAKGQKKLFVVYISGEDEEESDKLNKLTWTDASVAESLSKYCVLLHLQAASVDATNFSAIYPYSSVPCIAAIGFSGTRVWKNEGFIPAEDLASSLEKAWLGLHIQETTASIFSAALASQVPTSIPSNVVLPSEEGSTSDTMAASQSTGTSLQPSERKSTVTSASTKEKNDGTAAIKVKQSAEPSNQPASSVQAEKEPIRHAAPRPDDDITSKSSTDRKRKQETVISKAERDIINLPKSVATKEIVKAKDEGGEDGESWKPPSDVHLNIRLPDGANLQEKFSVTSTLRMVKDYVNINQTTTELGGAYDLAVPYPRKVYSDQDLDKSLSELDLLGRQALIVVPRKRATVYQRGPSYSEPNNNTDTNSGGYFGYLRRVLSYANPFSYFGGASSSAPEPRGSMEYMPVASNAEVRNNVAQAGSEGRGNVRNRRPTTSRIGSNIHTLRHDEEDAPFGDGNAFWNGNSTQYGGESGGGDSNDRR</sequence>
<dbReference type="SMART" id="SM00166">
    <property type="entry name" value="UBX"/>
    <property type="match status" value="1"/>
</dbReference>
<dbReference type="Proteomes" id="UP000824890">
    <property type="component" value="Unassembled WGS sequence"/>
</dbReference>
<evidence type="ECO:0000313" key="10">
    <source>
        <dbReference type="Proteomes" id="UP000824890"/>
    </source>
</evidence>
<feature type="region of interest" description="Disordered" evidence="6">
    <location>
        <begin position="1267"/>
        <end position="1367"/>
    </location>
</feature>
<feature type="region of interest" description="Disordered" evidence="6">
    <location>
        <begin position="479"/>
        <end position="783"/>
    </location>
</feature>
<feature type="domain" description="UBX" evidence="7">
    <location>
        <begin position="1399"/>
        <end position="1479"/>
    </location>
</feature>
<feature type="compositionally biased region" description="Polar residues" evidence="6">
    <location>
        <begin position="1321"/>
        <end position="1332"/>
    </location>
</feature>
<dbReference type="CDD" id="cd01767">
    <property type="entry name" value="UBX"/>
    <property type="match status" value="1"/>
</dbReference>
<feature type="compositionally biased region" description="Polar residues" evidence="6">
    <location>
        <begin position="512"/>
        <end position="525"/>
    </location>
</feature>
<proteinExistence type="predicted"/>
<dbReference type="Pfam" id="PF00789">
    <property type="entry name" value="UBX"/>
    <property type="match status" value="1"/>
</dbReference>
<dbReference type="SUPFAM" id="SSF54236">
    <property type="entry name" value="Ubiquitin-like"/>
    <property type="match status" value="1"/>
</dbReference>
<organism evidence="9 10">
    <name type="scientific">Brassica napus</name>
    <name type="common">Rape</name>
    <dbReference type="NCBI Taxonomy" id="3708"/>
    <lineage>
        <taxon>Eukaryota</taxon>
        <taxon>Viridiplantae</taxon>
        <taxon>Streptophyta</taxon>
        <taxon>Embryophyta</taxon>
        <taxon>Tracheophyta</taxon>
        <taxon>Spermatophyta</taxon>
        <taxon>Magnoliopsida</taxon>
        <taxon>eudicotyledons</taxon>
        <taxon>Gunneridae</taxon>
        <taxon>Pentapetalae</taxon>
        <taxon>rosids</taxon>
        <taxon>malvids</taxon>
        <taxon>Brassicales</taxon>
        <taxon>Brassicaceae</taxon>
        <taxon>Brassiceae</taxon>
        <taxon>Brassica</taxon>
    </lineage>
</organism>
<keyword evidence="10" id="KW-1185">Reference proteome</keyword>
<feature type="region of interest" description="Disordered" evidence="6">
    <location>
        <begin position="882"/>
        <end position="910"/>
    </location>
</feature>
<evidence type="ECO:0000256" key="1">
    <source>
        <dbReference type="ARBA" id="ARBA00004132"/>
    </source>
</evidence>
<feature type="compositionally biased region" description="Polar residues" evidence="6">
    <location>
        <begin position="749"/>
        <end position="762"/>
    </location>
</feature>
<feature type="compositionally biased region" description="Low complexity" evidence="6">
    <location>
        <begin position="434"/>
        <end position="449"/>
    </location>
</feature>
<feature type="region of interest" description="Disordered" evidence="6">
    <location>
        <begin position="186"/>
        <end position="452"/>
    </location>
</feature>
<evidence type="ECO:0000256" key="2">
    <source>
        <dbReference type="ARBA" id="ARBA00004555"/>
    </source>
</evidence>
<dbReference type="Gene3D" id="1.25.40.90">
    <property type="match status" value="1"/>
</dbReference>
<keyword evidence="4" id="KW-0333">Golgi apparatus</keyword>
<feature type="compositionally biased region" description="Basic and acidic residues" evidence="6">
    <location>
        <begin position="283"/>
        <end position="297"/>
    </location>
</feature>
<feature type="compositionally biased region" description="Pro residues" evidence="6">
    <location>
        <begin position="359"/>
        <end position="379"/>
    </location>
</feature>
<comment type="subcellular location">
    <subcellularLocation>
        <location evidence="1">Cytoplasmic vesicle</location>
        <location evidence="1">Clathrin-coated vesicle</location>
    </subcellularLocation>
    <subcellularLocation>
        <location evidence="2">Golgi apparatus</location>
    </subcellularLocation>
</comment>
<evidence type="ECO:0000256" key="5">
    <source>
        <dbReference type="ARBA" id="ARBA00023329"/>
    </source>
</evidence>
<feature type="compositionally biased region" description="Polar residues" evidence="6">
    <location>
        <begin position="653"/>
        <end position="672"/>
    </location>
</feature>
<dbReference type="SUPFAM" id="SSF48464">
    <property type="entry name" value="ENTH/VHS domain"/>
    <property type="match status" value="1"/>
</dbReference>
<feature type="non-terminal residue" evidence="9">
    <location>
        <position position="1"/>
    </location>
</feature>
<accession>A0ABQ8A544</accession>
<feature type="compositionally biased region" description="Polar residues" evidence="6">
    <location>
        <begin position="562"/>
        <end position="586"/>
    </location>
</feature>
<comment type="caution">
    <text evidence="9">The sequence shown here is derived from an EMBL/GenBank/DDBJ whole genome shotgun (WGS) entry which is preliminary data.</text>
</comment>
<feature type="compositionally biased region" description="Polar residues" evidence="6">
    <location>
        <begin position="613"/>
        <end position="622"/>
    </location>
</feature>
<dbReference type="InterPro" id="IPR008942">
    <property type="entry name" value="ENTH_VHS"/>
</dbReference>
<dbReference type="PANTHER" id="PTHR47770:SF1">
    <property type="entry name" value="PLANT UBX DOMAIN-CONTAINING PROTEIN 11"/>
    <property type="match status" value="1"/>
</dbReference>
<feature type="compositionally biased region" description="Polar residues" evidence="6">
    <location>
        <begin position="1274"/>
        <end position="1304"/>
    </location>
</feature>
<dbReference type="InterPro" id="IPR013809">
    <property type="entry name" value="ENTH"/>
</dbReference>
<evidence type="ECO:0000313" key="9">
    <source>
        <dbReference type="EMBL" id="KAH0887348.1"/>
    </source>
</evidence>
<feature type="region of interest" description="Disordered" evidence="6">
    <location>
        <begin position="1555"/>
        <end position="1618"/>
    </location>
</feature>
<dbReference type="Pfam" id="PF23187">
    <property type="entry name" value="UBX7_N"/>
    <property type="match status" value="1"/>
</dbReference>
<feature type="compositionally biased region" description="Polar residues" evidence="6">
    <location>
        <begin position="631"/>
        <end position="644"/>
    </location>
</feature>
<feature type="compositionally biased region" description="Gly residues" evidence="6">
    <location>
        <begin position="1607"/>
        <end position="1618"/>
    </location>
</feature>
<dbReference type="EMBL" id="JAGKQM010000014">
    <property type="protein sequence ID" value="KAH0887348.1"/>
    <property type="molecule type" value="Genomic_DNA"/>
</dbReference>
<evidence type="ECO:0000256" key="6">
    <source>
        <dbReference type="SAM" id="MobiDB-lite"/>
    </source>
</evidence>
<feature type="compositionally biased region" description="Polar residues" evidence="6">
    <location>
        <begin position="273"/>
        <end position="282"/>
    </location>
</feature>
<evidence type="ECO:0000259" key="8">
    <source>
        <dbReference type="PROSITE" id="PS50942"/>
    </source>
</evidence>
<evidence type="ECO:0000259" key="7">
    <source>
        <dbReference type="PROSITE" id="PS50033"/>
    </source>
</evidence>